<accession>A0A0C1EEW2</accession>
<dbReference type="PATRIC" id="fig|83552.4.peg.189"/>
<dbReference type="Proteomes" id="UP000031307">
    <property type="component" value="Unassembled WGS sequence"/>
</dbReference>
<reference evidence="1 2" key="1">
    <citation type="journal article" date="2014" name="Mol. Biol. Evol.">
        <title>Massive expansion of Ubiquitination-related gene families within the Chlamydiae.</title>
        <authorList>
            <person name="Domman D."/>
            <person name="Collingro A."/>
            <person name="Lagkouvardos I."/>
            <person name="Gehre L."/>
            <person name="Weinmaier T."/>
            <person name="Rattei T."/>
            <person name="Subtil A."/>
            <person name="Horn M."/>
        </authorList>
    </citation>
    <scope>NUCLEOTIDE SEQUENCE [LARGE SCALE GENOMIC DNA]</scope>
    <source>
        <strain evidence="1 2">OEW1</strain>
    </source>
</reference>
<gene>
    <name evidence="1" type="ORF">DB43_DS00150</name>
</gene>
<dbReference type="EMBL" id="JSAM01000013">
    <property type="protein sequence ID" value="KIA78588.1"/>
    <property type="molecule type" value="Genomic_DNA"/>
</dbReference>
<proteinExistence type="predicted"/>
<evidence type="ECO:0000313" key="1">
    <source>
        <dbReference type="EMBL" id="KIA78588.1"/>
    </source>
</evidence>
<dbReference type="AlphaFoldDB" id="A0A0C1EEW2"/>
<organism evidence="1 2">
    <name type="scientific">Parachlamydia acanthamoebae</name>
    <dbReference type="NCBI Taxonomy" id="83552"/>
    <lineage>
        <taxon>Bacteria</taxon>
        <taxon>Pseudomonadati</taxon>
        <taxon>Chlamydiota</taxon>
        <taxon>Chlamydiia</taxon>
        <taxon>Parachlamydiales</taxon>
        <taxon>Parachlamydiaceae</taxon>
        <taxon>Parachlamydia</taxon>
    </lineage>
</organism>
<name>A0A0C1EEW2_9BACT</name>
<evidence type="ECO:0000313" key="2">
    <source>
        <dbReference type="Proteomes" id="UP000031307"/>
    </source>
</evidence>
<protein>
    <submittedName>
        <fullName evidence="1">Uncharacterized protein</fullName>
    </submittedName>
</protein>
<comment type="caution">
    <text evidence="1">The sequence shown here is derived from an EMBL/GenBank/DDBJ whole genome shotgun (WGS) entry which is preliminary data.</text>
</comment>
<sequence>MMDSSPTLLGEHIPSSGQFSTISEVMKTFRNAQFQSKPYHEQLLSISQNLYELIKAAPHESFLLSEVIDFIAQINQLNFLRHPYRLMQFEFWLNQLSEISYEENLEIRAKIVGKYLPRDEYQVFFPIGMGKTYEGTHFVSAHHSPDIDTMIASFWGWIDAFAARVGDALHIWSLPGGPPDSPVTQLFQRLLGKEVFSVTCRTSDRLTLAGMDMVTRKNMIQKSPDALVSSFSHSSSGNAVLLVDQNNYLGDWRADDVEEIQQVLIFFTSCLRWFENKLYYLLVSLFAEENIQQKDIPVLVNKIFTHLIEEAEPAKELNEKQNLELNQFLIHIIGVKKGIKGTFEELLNALKDLNLTDFYDFYHRFLALEQSDLFGSSGHIDENRTKIFKYLQTLFQEMPNGIQRVYNYCNRLDIVMQIKHLVFNKIPHTISLQTDVENIRAKIQDYDYLSVVIPDQTGNVFPVGVVWAKDIRKTFLGTVTFRDFCNLEEVHMASYLNVISVVDHHKSSLKTSSTPMVLIGDTQSCNVLVAEQTFHINNKYSLGNRTGTEIQEEIHTLYIDAPSPLNNRLLKRLLDRRIASQTKGSYYIHPQREFIEYFCFLHAIFDDTDLLTKVSARDVECVASLLNKMKSLVEKKEVEIIYLEDIPRDKSFAQKAAKRILQNTDTHSVYKKIYALKEEEIEASLHLCMKGQMTNLFADTKEQNGCCRVGQTKIFRSNYPSFANVASILQKYWIDTATQVNQQFPQIDLHLHMISTIPSADEVFCGKVDPPSHQDEIWFWVPDRQEAYDHLIRFLTAFQSTPVIVDNQLNLEIQGSQAAQLQLIFSNHFSQVPLVHTHENQEQTFAILRFRAGSINSRKAMISPYLPRLLT</sequence>